<dbReference type="Gene3D" id="3.30.1490.20">
    <property type="entry name" value="ATP-grasp fold, A domain"/>
    <property type="match status" value="1"/>
</dbReference>
<keyword evidence="2 4" id="KW-0547">Nucleotide-binding</keyword>
<evidence type="ECO:0000256" key="4">
    <source>
        <dbReference type="PROSITE-ProRule" id="PRU00409"/>
    </source>
</evidence>
<organism evidence="6">
    <name type="scientific">Streptantibioticus silvisoli</name>
    <dbReference type="NCBI Taxonomy" id="2705255"/>
    <lineage>
        <taxon>Bacteria</taxon>
        <taxon>Bacillati</taxon>
        <taxon>Actinomycetota</taxon>
        <taxon>Actinomycetes</taxon>
        <taxon>Kitasatosporales</taxon>
        <taxon>Streptomycetaceae</taxon>
        <taxon>Streptantibioticus</taxon>
    </lineage>
</organism>
<dbReference type="PROSITE" id="PS50975">
    <property type="entry name" value="ATP_GRASP"/>
    <property type="match status" value="1"/>
</dbReference>
<dbReference type="InterPro" id="IPR011761">
    <property type="entry name" value="ATP-grasp"/>
</dbReference>
<accession>A0AA90H8E2</accession>
<evidence type="ECO:0000256" key="2">
    <source>
        <dbReference type="ARBA" id="ARBA00022741"/>
    </source>
</evidence>
<dbReference type="RefSeq" id="WP_271312612.1">
    <property type="nucleotide sequence ID" value="NZ_JABXJJ020000052.1"/>
</dbReference>
<dbReference type="GO" id="GO:0016874">
    <property type="term" value="F:ligase activity"/>
    <property type="evidence" value="ECO:0007669"/>
    <property type="project" value="UniProtKB-KW"/>
</dbReference>
<evidence type="ECO:0000259" key="5">
    <source>
        <dbReference type="PROSITE" id="PS50975"/>
    </source>
</evidence>
<dbReference type="SUPFAM" id="SSF56059">
    <property type="entry name" value="Glutathione synthetase ATP-binding domain-like"/>
    <property type="match status" value="1"/>
</dbReference>
<proteinExistence type="predicted"/>
<evidence type="ECO:0000313" key="6">
    <source>
        <dbReference type="EMBL" id="MDI5973806.1"/>
    </source>
</evidence>
<evidence type="ECO:0000256" key="3">
    <source>
        <dbReference type="ARBA" id="ARBA00022840"/>
    </source>
</evidence>
<dbReference type="InterPro" id="IPR013815">
    <property type="entry name" value="ATP_grasp_subdomain_1"/>
</dbReference>
<keyword evidence="1" id="KW-0436">Ligase</keyword>
<dbReference type="GO" id="GO:0005524">
    <property type="term" value="F:ATP binding"/>
    <property type="evidence" value="ECO:0007669"/>
    <property type="project" value="UniProtKB-UniRule"/>
</dbReference>
<reference evidence="6" key="1">
    <citation type="submission" date="2023-05" db="EMBL/GenBank/DDBJ databases">
        <title>Streptantibioticus silvisoli sp. nov., acidotolerant actinomycetes 1 from pine litter.</title>
        <authorList>
            <person name="Swiecimska M."/>
            <person name="Golinska P."/>
            <person name="Sangal V."/>
            <person name="Wachnowicz B."/>
            <person name="Goodfellow M."/>
        </authorList>
    </citation>
    <scope>NUCLEOTIDE SEQUENCE</scope>
    <source>
        <strain evidence="6">SL13</strain>
    </source>
</reference>
<dbReference type="Gene3D" id="3.40.50.20">
    <property type="match status" value="1"/>
</dbReference>
<evidence type="ECO:0000256" key="1">
    <source>
        <dbReference type="ARBA" id="ARBA00022598"/>
    </source>
</evidence>
<dbReference type="Gene3D" id="3.30.470.20">
    <property type="entry name" value="ATP-grasp fold, B domain"/>
    <property type="match status" value="1"/>
</dbReference>
<sequence>MPKVLLFSRQPLAKRPLHEWLDATGDSVVLITTPKAVAGCEDLLAERFLGHRLVDDYHSWATERIAEEAARTHGVELIASTSESDVLRAARLRERLGLPGQHGDSATAYRDKVAMKRLARAAGLGVPSFTAVDGPMDLLDFVEAEGYPVVVKPRAGSGAEDVAILHGPRDLDAFLGRQRQSPVPYLPGQWMAEGFVRAPFCHVDGIMAGGRVVHGWPSQYNGGMAEYARDESVLSTQLLAPGDERRATLMRLTGDLVAALPASPLPIAFHLEAWIGEDDRAVLCEIACRAGGGLIADTYERAFGVHLAKEGLRAQCGSALSLAEQPPAPARLGGWAYFPPGHGTFVAPAERCPVPGADLTVHRESGARGDGMASVVDAAASVLVTGDSAGEVRERMAAAVTWWHGNARWV</sequence>
<keyword evidence="3 4" id="KW-0067">ATP-binding</keyword>
<dbReference type="PANTHER" id="PTHR43585:SF2">
    <property type="entry name" value="ATP-GRASP ENZYME FSQD"/>
    <property type="match status" value="1"/>
</dbReference>
<comment type="caution">
    <text evidence="6">The sequence shown here is derived from an EMBL/GenBank/DDBJ whole genome shotgun (WGS) entry which is preliminary data.</text>
</comment>
<feature type="domain" description="ATP-grasp" evidence="5">
    <location>
        <begin position="116"/>
        <end position="316"/>
    </location>
</feature>
<gene>
    <name evidence="6" type="ORF">POF50_031460</name>
</gene>
<dbReference type="InterPro" id="IPR052032">
    <property type="entry name" value="ATP-dep_AA_Ligase"/>
</dbReference>
<dbReference type="GO" id="GO:0046872">
    <property type="term" value="F:metal ion binding"/>
    <property type="evidence" value="ECO:0007669"/>
    <property type="project" value="InterPro"/>
</dbReference>
<dbReference type="AlphaFoldDB" id="A0AA90H8E2"/>
<name>A0AA90H8E2_9ACTN</name>
<dbReference type="PANTHER" id="PTHR43585">
    <property type="entry name" value="FUMIPYRROLE BIOSYNTHESIS PROTEIN C"/>
    <property type="match status" value="1"/>
</dbReference>
<dbReference type="EMBL" id="JABXJJ020000052">
    <property type="protein sequence ID" value="MDI5973806.1"/>
    <property type="molecule type" value="Genomic_DNA"/>
</dbReference>
<protein>
    <recommendedName>
        <fullName evidence="5">ATP-grasp domain-containing protein</fullName>
    </recommendedName>
</protein>